<reference evidence="5 6" key="1">
    <citation type="submission" date="2018-03" db="EMBL/GenBank/DDBJ databases">
        <title>First report of an OXA-48+CTX-M-M-producing Kluyvera ascorbata clone recovered from patients admitted in a University Hospital in Madrid, Spain.</title>
        <authorList>
            <person name="Hernandez-Garcia M."/>
            <person name="Leon-Sampedro R."/>
            <person name="Perez-Viso B."/>
            <person name="Morosini M.I."/>
            <person name="Lopez-Fresnena N."/>
            <person name="Coque T.M."/>
            <person name="Bonten M."/>
            <person name="Malhotra-Kumar S."/>
            <person name="Ruiz-Garbajosa P."/>
            <person name="Canton R."/>
        </authorList>
    </citation>
    <scope>NUCLEOTIDE SEQUENCE [LARGE SCALE GENOMIC DNA]</scope>
    <source>
        <strain evidence="5 6">KA2</strain>
    </source>
</reference>
<dbReference type="PANTHER" id="PTHR33154:SF33">
    <property type="entry name" value="TRANSCRIPTIONAL REPRESSOR SDPR"/>
    <property type="match status" value="1"/>
</dbReference>
<dbReference type="SMART" id="SM00418">
    <property type="entry name" value="HTH_ARSR"/>
    <property type="match status" value="1"/>
</dbReference>
<dbReference type="EMBL" id="PYHO01000014">
    <property type="protein sequence ID" value="PSR45683.1"/>
    <property type="molecule type" value="Genomic_DNA"/>
</dbReference>
<dbReference type="GO" id="GO:0003700">
    <property type="term" value="F:DNA-binding transcription factor activity"/>
    <property type="evidence" value="ECO:0007669"/>
    <property type="project" value="InterPro"/>
</dbReference>
<protein>
    <submittedName>
        <fullName evidence="5">Transcriptional regulator</fullName>
    </submittedName>
</protein>
<dbReference type="InterPro" id="IPR051081">
    <property type="entry name" value="HTH_MetalResp_TranReg"/>
</dbReference>
<sequence>MPLNTDDILKAISNPTRREILHWLREPARHFADYPHLLDPQQDGVCASFIQDKTALSQPTISSHLNKLHKAGLLTSKKVATWTYYKRNESVIAEFLRELEQSL</sequence>
<dbReference type="PROSITE" id="PS50987">
    <property type="entry name" value="HTH_ARSR_2"/>
    <property type="match status" value="1"/>
</dbReference>
<evidence type="ECO:0000313" key="5">
    <source>
        <dbReference type="EMBL" id="PSR45683.1"/>
    </source>
</evidence>
<organism evidence="5 6">
    <name type="scientific">Kluyvera genomosp. 2</name>
    <dbReference type="NCBI Taxonomy" id="2774054"/>
    <lineage>
        <taxon>Bacteria</taxon>
        <taxon>Pseudomonadati</taxon>
        <taxon>Pseudomonadota</taxon>
        <taxon>Gammaproteobacteria</taxon>
        <taxon>Enterobacterales</taxon>
        <taxon>Enterobacteriaceae</taxon>
        <taxon>Kluyvera</taxon>
    </lineage>
</organism>
<keyword evidence="6" id="KW-1185">Reference proteome</keyword>
<evidence type="ECO:0000259" key="4">
    <source>
        <dbReference type="PROSITE" id="PS50987"/>
    </source>
</evidence>
<dbReference type="PANTHER" id="PTHR33154">
    <property type="entry name" value="TRANSCRIPTIONAL REGULATOR, ARSR FAMILY"/>
    <property type="match status" value="1"/>
</dbReference>
<keyword evidence="1" id="KW-0805">Transcription regulation</keyword>
<dbReference type="Proteomes" id="UP000240892">
    <property type="component" value="Unassembled WGS sequence"/>
</dbReference>
<keyword evidence="3" id="KW-0804">Transcription</keyword>
<dbReference type="RefSeq" id="WP_106928858.1">
    <property type="nucleotide sequence ID" value="NZ_CABMMU010000014.1"/>
</dbReference>
<comment type="caution">
    <text evidence="5">The sequence shown here is derived from an EMBL/GenBank/DDBJ whole genome shotgun (WGS) entry which is preliminary data.</text>
</comment>
<dbReference type="InterPro" id="IPR011991">
    <property type="entry name" value="ArsR-like_HTH"/>
</dbReference>
<evidence type="ECO:0000256" key="3">
    <source>
        <dbReference type="ARBA" id="ARBA00023163"/>
    </source>
</evidence>
<evidence type="ECO:0000256" key="1">
    <source>
        <dbReference type="ARBA" id="ARBA00023015"/>
    </source>
</evidence>
<accession>A0A2T2XZE8</accession>
<dbReference type="InterPro" id="IPR036390">
    <property type="entry name" value="WH_DNA-bd_sf"/>
</dbReference>
<name>A0A2T2XZE8_9ENTR</name>
<proteinExistence type="predicted"/>
<dbReference type="AlphaFoldDB" id="A0A2T2XZE8"/>
<dbReference type="SUPFAM" id="SSF46785">
    <property type="entry name" value="Winged helix' DNA-binding domain"/>
    <property type="match status" value="1"/>
</dbReference>
<keyword evidence="2" id="KW-0238">DNA-binding</keyword>
<dbReference type="GO" id="GO:0003677">
    <property type="term" value="F:DNA binding"/>
    <property type="evidence" value="ECO:0007669"/>
    <property type="project" value="UniProtKB-KW"/>
</dbReference>
<feature type="domain" description="HTH arsR-type" evidence="4">
    <location>
        <begin position="1"/>
        <end position="103"/>
    </location>
</feature>
<dbReference type="Gene3D" id="1.10.10.10">
    <property type="entry name" value="Winged helix-like DNA-binding domain superfamily/Winged helix DNA-binding domain"/>
    <property type="match status" value="1"/>
</dbReference>
<evidence type="ECO:0000313" key="6">
    <source>
        <dbReference type="Proteomes" id="UP000240892"/>
    </source>
</evidence>
<evidence type="ECO:0000256" key="2">
    <source>
        <dbReference type="ARBA" id="ARBA00023125"/>
    </source>
</evidence>
<gene>
    <name evidence="5" type="ORF">C8256_16770</name>
</gene>
<dbReference type="CDD" id="cd00090">
    <property type="entry name" value="HTH_ARSR"/>
    <property type="match status" value="1"/>
</dbReference>
<dbReference type="Pfam" id="PF01022">
    <property type="entry name" value="HTH_5"/>
    <property type="match status" value="1"/>
</dbReference>
<dbReference type="InterPro" id="IPR036388">
    <property type="entry name" value="WH-like_DNA-bd_sf"/>
</dbReference>
<dbReference type="InterPro" id="IPR001845">
    <property type="entry name" value="HTH_ArsR_DNA-bd_dom"/>
</dbReference>